<evidence type="ECO:0000256" key="5">
    <source>
        <dbReference type="ARBA" id="ARBA00022763"/>
    </source>
</evidence>
<dbReference type="Pfam" id="PF12833">
    <property type="entry name" value="HTH_18"/>
    <property type="match status" value="1"/>
</dbReference>
<dbReference type="InterPro" id="IPR018062">
    <property type="entry name" value="HTH_AraC-typ_CS"/>
</dbReference>
<protein>
    <submittedName>
        <fullName evidence="13">Ada regulatory protein</fullName>
    </submittedName>
</protein>
<evidence type="ECO:0000256" key="7">
    <source>
        <dbReference type="ARBA" id="ARBA00023015"/>
    </source>
</evidence>
<dbReference type="AlphaFoldDB" id="E3BJ93"/>
<keyword evidence="2" id="KW-0489">Methyltransferase</keyword>
<evidence type="ECO:0000256" key="11">
    <source>
        <dbReference type="ARBA" id="ARBA00023204"/>
    </source>
</evidence>
<keyword evidence="9" id="KW-0010">Activator</keyword>
<dbReference type="InterPro" id="IPR018060">
    <property type="entry name" value="HTH_AraC"/>
</dbReference>
<dbReference type="GO" id="GO:0003700">
    <property type="term" value="F:DNA-binding transcription factor activity"/>
    <property type="evidence" value="ECO:0007669"/>
    <property type="project" value="InterPro"/>
</dbReference>
<keyword evidence="3" id="KW-0808">Transferase</keyword>
<dbReference type="Gene3D" id="1.10.10.60">
    <property type="entry name" value="Homeodomain-like"/>
    <property type="match status" value="1"/>
</dbReference>
<comment type="cofactor">
    <cofactor evidence="1">
        <name>Zn(2+)</name>
        <dbReference type="ChEBI" id="CHEBI:29105"/>
    </cofactor>
</comment>
<dbReference type="Gene3D" id="3.30.310.20">
    <property type="entry name" value="DNA-3-methyladenine glycosylase AlkA, N-terminal domain"/>
    <property type="match status" value="1"/>
</dbReference>
<dbReference type="SUPFAM" id="SSF57884">
    <property type="entry name" value="Ada DNA repair protein, N-terminal domain (N-Ada 10)"/>
    <property type="match status" value="1"/>
</dbReference>
<dbReference type="Pfam" id="PF02805">
    <property type="entry name" value="Ada_Zn_binding"/>
    <property type="match status" value="1"/>
</dbReference>
<dbReference type="InterPro" id="IPR000035">
    <property type="entry name" value="Alkylbase_DNA_glycsylse_CS"/>
</dbReference>
<dbReference type="FunFam" id="3.40.10.10:FF:000001">
    <property type="entry name" value="DNA-3-methyladenine glycosylase 2"/>
    <property type="match status" value="1"/>
</dbReference>
<keyword evidence="11" id="KW-0234">DNA repair</keyword>
<evidence type="ECO:0000256" key="2">
    <source>
        <dbReference type="ARBA" id="ARBA00022603"/>
    </source>
</evidence>
<dbReference type="InterPro" id="IPR004026">
    <property type="entry name" value="Ada_DNA_repair_Zn-bd"/>
</dbReference>
<dbReference type="InterPro" id="IPR051912">
    <property type="entry name" value="Alkylbase_DNA_Glycosylase/TA"/>
</dbReference>
<dbReference type="SMART" id="SM01009">
    <property type="entry name" value="AlkA_N"/>
    <property type="match status" value="1"/>
</dbReference>
<evidence type="ECO:0000256" key="4">
    <source>
        <dbReference type="ARBA" id="ARBA00022723"/>
    </source>
</evidence>
<dbReference type="SUPFAM" id="SSF55945">
    <property type="entry name" value="TATA-box binding protein-like"/>
    <property type="match status" value="1"/>
</dbReference>
<dbReference type="Proteomes" id="UP000002943">
    <property type="component" value="Unassembled WGS sequence"/>
</dbReference>
<dbReference type="PANTHER" id="PTHR43003:SF13">
    <property type="entry name" value="DNA-3-METHYLADENINE GLYCOSYLASE 2"/>
    <property type="match status" value="1"/>
</dbReference>
<dbReference type="Gene3D" id="3.40.10.10">
    <property type="entry name" value="DNA Methylphosphotriester Repair Domain"/>
    <property type="match status" value="1"/>
</dbReference>
<evidence type="ECO:0000259" key="12">
    <source>
        <dbReference type="PROSITE" id="PS01124"/>
    </source>
</evidence>
<dbReference type="InterPro" id="IPR037046">
    <property type="entry name" value="AlkA_N_sf"/>
</dbReference>
<evidence type="ECO:0000256" key="1">
    <source>
        <dbReference type="ARBA" id="ARBA00001947"/>
    </source>
</evidence>
<dbReference type="GO" id="GO:0005737">
    <property type="term" value="C:cytoplasm"/>
    <property type="evidence" value="ECO:0007669"/>
    <property type="project" value="TreeGrafter"/>
</dbReference>
<dbReference type="GO" id="GO:0008725">
    <property type="term" value="F:DNA-3-methyladenine glycosylase activity"/>
    <property type="evidence" value="ECO:0007669"/>
    <property type="project" value="TreeGrafter"/>
</dbReference>
<gene>
    <name evidence="13" type="ORF">VIBC2010_06829</name>
</gene>
<keyword evidence="10" id="KW-0804">Transcription</keyword>
<dbReference type="PANTHER" id="PTHR43003">
    <property type="entry name" value="DNA-3-METHYLADENINE GLYCOSYLASE"/>
    <property type="match status" value="1"/>
</dbReference>
<name>E3BJ93_9VIBR</name>
<dbReference type="GO" id="GO:0032259">
    <property type="term" value="P:methylation"/>
    <property type="evidence" value="ECO:0007669"/>
    <property type="project" value="UniProtKB-KW"/>
</dbReference>
<dbReference type="SUPFAM" id="SSF46689">
    <property type="entry name" value="Homeodomain-like"/>
    <property type="match status" value="1"/>
</dbReference>
<keyword evidence="5" id="KW-0227">DNA damage</keyword>
<dbReference type="SMART" id="SM00342">
    <property type="entry name" value="HTH_ARAC"/>
    <property type="match status" value="1"/>
</dbReference>
<evidence type="ECO:0000313" key="13">
    <source>
        <dbReference type="EMBL" id="EFP96662.1"/>
    </source>
</evidence>
<dbReference type="GO" id="GO:0006307">
    <property type="term" value="P:DNA alkylation repair"/>
    <property type="evidence" value="ECO:0007669"/>
    <property type="project" value="TreeGrafter"/>
</dbReference>
<evidence type="ECO:0000256" key="6">
    <source>
        <dbReference type="ARBA" id="ARBA00022833"/>
    </source>
</evidence>
<reference evidence="13 14" key="1">
    <citation type="journal article" date="2012" name="Int. J. Syst. Evol. Microbiol.">
        <title>Vibrio caribbeanicus sp. nov., isolated from the marine sponge Scleritoderma cyanea.</title>
        <authorList>
            <person name="Hoffmann M."/>
            <person name="Monday S.R."/>
            <person name="Allard M.W."/>
            <person name="Strain E.A."/>
            <person name="Whittaker P."/>
            <person name="Naum M."/>
            <person name="McCarthy P.J."/>
            <person name="Lopez J.V."/>
            <person name="Fischer M."/>
            <person name="Brown E.W."/>
        </authorList>
    </citation>
    <scope>NUCLEOTIDE SEQUENCE [LARGE SCALE GENOMIC DNA]</scope>
    <source>
        <strain evidence="13 14">ATCC BAA-2122</strain>
    </source>
</reference>
<dbReference type="Gene3D" id="1.10.340.30">
    <property type="entry name" value="Hypothetical protein, domain 2"/>
    <property type="match status" value="1"/>
</dbReference>
<dbReference type="Pfam" id="PF06029">
    <property type="entry name" value="AlkA_N"/>
    <property type="match status" value="1"/>
</dbReference>
<dbReference type="STRING" id="796620.VIBC2010_06829"/>
<dbReference type="eggNOG" id="COG0122">
    <property type="taxonomic scope" value="Bacteria"/>
</dbReference>
<evidence type="ECO:0000256" key="9">
    <source>
        <dbReference type="ARBA" id="ARBA00023159"/>
    </source>
</evidence>
<evidence type="ECO:0000256" key="8">
    <source>
        <dbReference type="ARBA" id="ARBA00023125"/>
    </source>
</evidence>
<keyword evidence="14" id="KW-1185">Reference proteome</keyword>
<keyword evidence="4" id="KW-0479">Metal-binding</keyword>
<dbReference type="InterPro" id="IPR010316">
    <property type="entry name" value="AlkA_N"/>
</dbReference>
<evidence type="ECO:0000313" key="14">
    <source>
        <dbReference type="Proteomes" id="UP000002943"/>
    </source>
</evidence>
<feature type="domain" description="HTH araC/xylS-type" evidence="12">
    <location>
        <begin position="94"/>
        <end position="192"/>
    </location>
</feature>
<dbReference type="eggNOG" id="COG2169">
    <property type="taxonomic scope" value="Bacteria"/>
</dbReference>
<dbReference type="GO" id="GO:0043565">
    <property type="term" value="F:sequence-specific DNA binding"/>
    <property type="evidence" value="ECO:0007669"/>
    <property type="project" value="InterPro"/>
</dbReference>
<keyword evidence="6" id="KW-0862">Zinc</keyword>
<evidence type="ECO:0000256" key="10">
    <source>
        <dbReference type="ARBA" id="ARBA00023163"/>
    </source>
</evidence>
<dbReference type="InterPro" id="IPR011257">
    <property type="entry name" value="DNA_glycosylase"/>
</dbReference>
<dbReference type="InterPro" id="IPR009057">
    <property type="entry name" value="Homeodomain-like_sf"/>
</dbReference>
<dbReference type="PROSITE" id="PS00041">
    <property type="entry name" value="HTH_ARAC_FAMILY_1"/>
    <property type="match status" value="1"/>
</dbReference>
<evidence type="ECO:0000256" key="3">
    <source>
        <dbReference type="ARBA" id="ARBA00022679"/>
    </source>
</evidence>
<organism evidence="13 14">
    <name type="scientific">Vibrio caribbeanicus ATCC BAA-2122</name>
    <dbReference type="NCBI Taxonomy" id="796620"/>
    <lineage>
        <taxon>Bacteria</taxon>
        <taxon>Pseudomonadati</taxon>
        <taxon>Pseudomonadota</taxon>
        <taxon>Gammaproteobacteria</taxon>
        <taxon>Vibrionales</taxon>
        <taxon>Vibrionaceae</taxon>
        <taxon>Vibrio</taxon>
    </lineage>
</organism>
<accession>E3BJ93</accession>
<comment type="caution">
    <text evidence="13">The sequence shown here is derived from an EMBL/GenBank/DDBJ whole genome shotgun (WGS) entry which is preliminary data.</text>
</comment>
<dbReference type="InterPro" id="IPR035451">
    <property type="entry name" value="Ada-like_dom_sf"/>
</dbReference>
<sequence length="456" mass="52164">MGKAMQPTVLDREECRKARLSRDRRFDGQFFVAVKTTGIFCRPICPARLPNENNVEYFFNKIAAFDAGYRPCLRCRPESAPYSPAWRGVEATFQRALTLIDNGSLHHQGIPCLSERLGISDRYLRELFSRYLGMSPKKYAIYNQILFAKQLLHSTQLSITDIALASGFNSLRRFNDAFVKAMNLPPTHFRESSPSKTAEHYIDITVNGEIDWPSMLDFYRARAVVGLERVTANCYERYFILNGQRGWFSARYLPKGVLRVKFQLDDLRLLKPLTVKLKRMFDLDCDIEVVEQHLSELEPNLIQSLGLRIPGVWDCWEAGVRAILGQQVSVKAAISQLNLLTQTLTSKQKLHFPTAKEVANADLSFLRMPQSRKDTLTRFATHISKNPDSDPLTWTELKGIGPWTVNYVRLRGLSEPNCFLAEDLVVKKSLKIFNQLSTKSVSPWGSYATFHCWSHQ</sequence>
<dbReference type="EMBL" id="AEIU01000069">
    <property type="protein sequence ID" value="EFP96662.1"/>
    <property type="molecule type" value="Genomic_DNA"/>
</dbReference>
<dbReference type="SUPFAM" id="SSF48150">
    <property type="entry name" value="DNA-glycosylase"/>
    <property type="match status" value="1"/>
</dbReference>
<keyword evidence="7" id="KW-0805">Transcription regulation</keyword>
<keyword evidence="8" id="KW-0238">DNA-binding</keyword>
<dbReference type="GO" id="GO:0032993">
    <property type="term" value="C:protein-DNA complex"/>
    <property type="evidence" value="ECO:0007669"/>
    <property type="project" value="TreeGrafter"/>
</dbReference>
<dbReference type="GO" id="GO:0032131">
    <property type="term" value="F:alkylated DNA binding"/>
    <property type="evidence" value="ECO:0007669"/>
    <property type="project" value="TreeGrafter"/>
</dbReference>
<proteinExistence type="predicted"/>
<dbReference type="GO" id="GO:0043916">
    <property type="term" value="F:DNA-7-methylguanine glycosylase activity"/>
    <property type="evidence" value="ECO:0007669"/>
    <property type="project" value="TreeGrafter"/>
</dbReference>
<dbReference type="GO" id="GO:0008270">
    <property type="term" value="F:zinc ion binding"/>
    <property type="evidence" value="ECO:0007669"/>
    <property type="project" value="InterPro"/>
</dbReference>
<dbReference type="PROSITE" id="PS00516">
    <property type="entry name" value="ALKYLBASE_DNA_GLYCOS"/>
    <property type="match status" value="1"/>
</dbReference>
<dbReference type="GO" id="GO:0008168">
    <property type="term" value="F:methyltransferase activity"/>
    <property type="evidence" value="ECO:0007669"/>
    <property type="project" value="UniProtKB-KW"/>
</dbReference>
<dbReference type="PROSITE" id="PS01124">
    <property type="entry name" value="HTH_ARAC_FAMILY_2"/>
    <property type="match status" value="1"/>
</dbReference>
<dbReference type="GO" id="GO:0006285">
    <property type="term" value="P:base-excision repair, AP site formation"/>
    <property type="evidence" value="ECO:0007669"/>
    <property type="project" value="TreeGrafter"/>
</dbReference>